<dbReference type="PROSITE" id="PS51371">
    <property type="entry name" value="CBS"/>
    <property type="match status" value="2"/>
</dbReference>
<evidence type="ECO:0000256" key="1">
    <source>
        <dbReference type="ARBA" id="ARBA00023122"/>
    </source>
</evidence>
<dbReference type="PANTHER" id="PTHR43080:SF2">
    <property type="entry name" value="CBS DOMAIN-CONTAINING PROTEIN"/>
    <property type="match status" value="1"/>
</dbReference>
<sequence length="127" mass="14342">MISDIMRSDIVRIKDTDILSKALNIMHEHKINGAPVINENGKLVGMIVKADIYRFLMEEGHFDTCPVEWVMSKQVITAHKDEAIISAAKRLRENNIIAIPVVDDDLIVEGIISIEDIIDYIIKKSSK</sequence>
<dbReference type="Proteomes" id="UP000019482">
    <property type="component" value="Unassembled WGS sequence"/>
</dbReference>
<dbReference type="InterPro" id="IPR051257">
    <property type="entry name" value="Diverse_CBS-Domain"/>
</dbReference>
<organism evidence="4 5">
    <name type="scientific">Clostridium tyrobutyricum DIVETGP</name>
    <dbReference type="NCBI Taxonomy" id="1408889"/>
    <lineage>
        <taxon>Bacteria</taxon>
        <taxon>Bacillati</taxon>
        <taxon>Bacillota</taxon>
        <taxon>Clostridia</taxon>
        <taxon>Eubacteriales</taxon>
        <taxon>Clostridiaceae</taxon>
        <taxon>Clostridium</taxon>
    </lineage>
</organism>
<dbReference type="PANTHER" id="PTHR43080">
    <property type="entry name" value="CBS DOMAIN-CONTAINING PROTEIN CBSX3, MITOCHONDRIAL"/>
    <property type="match status" value="1"/>
</dbReference>
<keyword evidence="1 2" id="KW-0129">CBS domain</keyword>
<accession>W6N280</accession>
<dbReference type="InterPro" id="IPR046342">
    <property type="entry name" value="CBS_dom_sf"/>
</dbReference>
<dbReference type="CDD" id="cd02205">
    <property type="entry name" value="CBS_pair_SF"/>
    <property type="match status" value="1"/>
</dbReference>
<keyword evidence="5" id="KW-1185">Reference proteome</keyword>
<dbReference type="Gene3D" id="3.10.580.10">
    <property type="entry name" value="CBS-domain"/>
    <property type="match status" value="1"/>
</dbReference>
<dbReference type="SUPFAM" id="SSF54631">
    <property type="entry name" value="CBS-domain pair"/>
    <property type="match status" value="1"/>
</dbReference>
<evidence type="ECO:0000259" key="3">
    <source>
        <dbReference type="PROSITE" id="PS51371"/>
    </source>
</evidence>
<dbReference type="RefSeq" id="WP_017751578.1">
    <property type="nucleotide sequence ID" value="NZ_CBXI010000007.1"/>
</dbReference>
<dbReference type="OrthoDB" id="9790355at2"/>
<dbReference type="SMART" id="SM00116">
    <property type="entry name" value="CBS"/>
    <property type="match status" value="2"/>
</dbReference>
<dbReference type="InterPro" id="IPR000644">
    <property type="entry name" value="CBS_dom"/>
</dbReference>
<proteinExistence type="predicted"/>
<evidence type="ECO:0000313" key="5">
    <source>
        <dbReference type="Proteomes" id="UP000019482"/>
    </source>
</evidence>
<comment type="caution">
    <text evidence="4">The sequence shown here is derived from an EMBL/GenBank/DDBJ whole genome shotgun (WGS) entry which is preliminary data.</text>
</comment>
<reference evidence="4 5" key="1">
    <citation type="journal article" date="2015" name="Genome Announc.">
        <title>Draft Genome Sequence of Clostridium tyrobutyricum Strain DIVETGP, Isolated from Cow's Milk for Grana Padano Production.</title>
        <authorList>
            <person name="Soggiu A."/>
            <person name="Piras C."/>
            <person name="Gaiarsa S."/>
            <person name="Sassera D."/>
            <person name="Roncada P."/>
            <person name="Bendixen E."/>
            <person name="Brasca M."/>
            <person name="Bonizzi L."/>
        </authorList>
    </citation>
    <scope>NUCLEOTIDE SEQUENCE [LARGE SCALE GENOMIC DNA]</scope>
    <source>
        <strain evidence="4 5">DIVETGP</strain>
    </source>
</reference>
<evidence type="ECO:0000256" key="2">
    <source>
        <dbReference type="PROSITE-ProRule" id="PRU00703"/>
    </source>
</evidence>
<feature type="domain" description="CBS" evidence="3">
    <location>
        <begin position="71"/>
        <end position="127"/>
    </location>
</feature>
<dbReference type="GeneID" id="29420700"/>
<name>W6N280_CLOTY</name>
<feature type="domain" description="CBS" evidence="3">
    <location>
        <begin position="6"/>
        <end position="64"/>
    </location>
</feature>
<dbReference type="Pfam" id="PF00571">
    <property type="entry name" value="CBS"/>
    <property type="match status" value="2"/>
</dbReference>
<protein>
    <recommendedName>
        <fullName evidence="3">CBS domain-containing protein</fullName>
    </recommendedName>
</protein>
<evidence type="ECO:0000313" key="4">
    <source>
        <dbReference type="EMBL" id="CDL90453.1"/>
    </source>
</evidence>
<dbReference type="AlphaFoldDB" id="W6N280"/>
<dbReference type="EMBL" id="CBXI010000007">
    <property type="protein sequence ID" value="CDL90453.1"/>
    <property type="molecule type" value="Genomic_DNA"/>
</dbReference>
<gene>
    <name evidence="4" type="ORF">CTDIVETGP_0523</name>
</gene>